<feature type="region of interest" description="Disordered" evidence="9">
    <location>
        <begin position="328"/>
        <end position="395"/>
    </location>
</feature>
<keyword evidence="6" id="KW-0067">ATP-binding</keyword>
<keyword evidence="5" id="KW-0547">Nucleotide-binding</keyword>
<dbReference type="PANTHER" id="PTHR48041:SF91">
    <property type="entry name" value="ABC TRANSPORTER G FAMILY MEMBER 28"/>
    <property type="match status" value="1"/>
</dbReference>
<dbReference type="InterPro" id="IPR017871">
    <property type="entry name" value="ABC_transporter-like_CS"/>
</dbReference>
<evidence type="ECO:0000256" key="4">
    <source>
        <dbReference type="ARBA" id="ARBA00022692"/>
    </source>
</evidence>
<evidence type="ECO:0000259" key="11">
    <source>
        <dbReference type="PROSITE" id="PS50893"/>
    </source>
</evidence>
<feature type="transmembrane region" description="Helical" evidence="10">
    <location>
        <begin position="1259"/>
        <end position="1278"/>
    </location>
</feature>
<dbReference type="InterPro" id="IPR050352">
    <property type="entry name" value="ABCG_transporters"/>
</dbReference>
<dbReference type="InterPro" id="IPR003439">
    <property type="entry name" value="ABC_transporter-like_ATP-bd"/>
</dbReference>
<dbReference type="Proteomes" id="UP000188354">
    <property type="component" value="Chromosome LG08"/>
</dbReference>
<organism evidence="12 13">
    <name type="scientific">Lupinus angustifolius</name>
    <name type="common">Narrow-leaved blue lupine</name>
    <dbReference type="NCBI Taxonomy" id="3871"/>
    <lineage>
        <taxon>Eukaryota</taxon>
        <taxon>Viridiplantae</taxon>
        <taxon>Streptophyta</taxon>
        <taxon>Embryophyta</taxon>
        <taxon>Tracheophyta</taxon>
        <taxon>Spermatophyta</taxon>
        <taxon>Magnoliopsida</taxon>
        <taxon>eudicotyledons</taxon>
        <taxon>Gunneridae</taxon>
        <taxon>Pentapetalae</taxon>
        <taxon>rosids</taxon>
        <taxon>fabids</taxon>
        <taxon>Fabales</taxon>
        <taxon>Fabaceae</taxon>
        <taxon>Papilionoideae</taxon>
        <taxon>50 kb inversion clade</taxon>
        <taxon>genistoids sensu lato</taxon>
        <taxon>core genistoids</taxon>
        <taxon>Genisteae</taxon>
        <taxon>Lupinus</taxon>
    </lineage>
</organism>
<keyword evidence="3" id="KW-0813">Transport</keyword>
<sequence>MINRDIRKVVAFVEIVVILSCIVGLLQVSCQNNNDDGGGGGGGAGIQILAQELYRASMANITKVLKATIKEELGFCIVDVDADWDGAFNFTKDLSFLTMCSQKLKGDITQRICTAAEIEAYARSFTTETKSAFLKPNINCNMSSWLNGCEPGWACKANQKVEVNNNKKEIPVRSIDCQPCCEGFFCPHGITCMIPCPLGSYCPRAELNKTSGVCEPYRYQIPPGKFNHTCGGADIWADITSSADVFCSSGSFCPSTIIKNPCNKGFYCRTGSTAQERCFRLASCEPKSANQNITAYGVLVFAGLCFMLIIIYNCSDQVLATRERRQAKSRERAAQSVRETQAREKWKSAKDIAKKHATELQSQLSRTFSRKKSTKTPEFKGVLPPMVGTSKAKKKDKNDLSKIINEIEENPDSQEGFNVQIGDKNMKKAPRGKQLHTQSQMFRYAYGQIEKEKALQEQNKNLTFSGVISMASDIEIRKRPTIEVAFKDLTLTLKGKNKHLLRSVTGKLYPGRVSAVMGPSGAGKTTFLSALTGKATGCHTTGQVLVNGQESSITSYKKIIGFVPQDDIVHGNLTVEENLWFSARCRLSADLPKEEKVLVVERVIEALGLQAIRDSLVGTVERRGISGGQRKRVNVGLEMVMEPSLLILDEPTSGLDSSSSQLLLRALRREALEGAGLCFMLIIIYNCSDQVLATRERRQAKSRERAAQSVRETQAREKWKSAKDIAKKHATELQSQLSRTFSRKKSTKTPEFKGVLPPMVGTSKAKKKDKNDLSKIINEIEENPDSQEGFNVQIGDKNMKKAPRGKQLHTQSQMFRYAYGQIEKEKALQEQNKNLTFSGVISMASDIEIRKRPTIEVAFKDLTLTLKGKNKHLLRSVTGKLYPGRVSAVMGPSGAGKTTFLSALTGKATGCHTTGQVLVNGQESSITSYKKIIGFVPQDDIVHGNLTVEENLWFSARCRLSADLPKEEKVLVVERVIEALGLQAIRDSLVGTVERRGISGGQRKRVNVGLEMVMEPSLLILDEPTSGLDSSSSQLLLRALRREALEGVNICMVLHQPRMFDDFILLAKGGLTVYHGPVNKVEEYFSSIGIVVPDRVNPPDYYIDILEGIVKLPESSGVNYKQLPVRWMLHNGYPVPMDMLATVEGMATPGEGSAHGAAATTGNADDTSFAGELWQDVKCNVELKKDNLQHNFLNYSRDLSNRETPGTFTQYKYFLGRVGKQRLREARTQAVDFLILLLAGLCLGTLAKVSDESFGSTGYTYTVIAVSLLSKIAALRSFSLDKLHYWRESASGMSSLAYFLSKDTVDHFSTIIKPLVYLSMFYFFNNPRSSVTDNYMVLLCLVYCVTGVAYVLAIFLQPGPAQLWSVLLPVVLTLVATYDNQEDSKYVRFLSDLCYTKWALEAFVISNAKRYE</sequence>
<evidence type="ECO:0000256" key="6">
    <source>
        <dbReference type="ARBA" id="ARBA00022840"/>
    </source>
</evidence>
<dbReference type="FunFam" id="3.40.50.300:FF:000367">
    <property type="entry name" value="ABC transporter G family member 24"/>
    <property type="match status" value="2"/>
</dbReference>
<dbReference type="SMART" id="SM00382">
    <property type="entry name" value="AAA"/>
    <property type="match status" value="2"/>
</dbReference>
<keyword evidence="8 10" id="KW-0472">Membrane</keyword>
<feature type="transmembrane region" description="Helical" evidence="10">
    <location>
        <begin position="9"/>
        <end position="28"/>
    </location>
</feature>
<proteinExistence type="inferred from homology"/>
<keyword evidence="13" id="KW-1185">Reference proteome</keyword>
<dbReference type="EMBL" id="CM007368">
    <property type="protein sequence ID" value="OIW05818.1"/>
    <property type="molecule type" value="Genomic_DNA"/>
</dbReference>
<dbReference type="Gene3D" id="3.40.50.300">
    <property type="entry name" value="P-loop containing nucleotide triphosphate hydrolases"/>
    <property type="match status" value="2"/>
</dbReference>
<dbReference type="Pfam" id="PF00005">
    <property type="entry name" value="ABC_tran"/>
    <property type="match status" value="2"/>
</dbReference>
<comment type="similarity">
    <text evidence="2">Belongs to the ABC transporter superfamily. ABCG family. Eye pigment precursor importer (TC 3.A.1.204) subfamily.</text>
</comment>
<dbReference type="InterPro" id="IPR043926">
    <property type="entry name" value="ABCG_dom"/>
</dbReference>
<dbReference type="PROSITE" id="PS00211">
    <property type="entry name" value="ABC_TRANSPORTER_1"/>
    <property type="match status" value="2"/>
</dbReference>
<feature type="transmembrane region" description="Helical" evidence="10">
    <location>
        <begin position="1336"/>
        <end position="1355"/>
    </location>
</feature>
<dbReference type="GO" id="GO:0005524">
    <property type="term" value="F:ATP binding"/>
    <property type="evidence" value="ECO:0007669"/>
    <property type="project" value="UniProtKB-KW"/>
</dbReference>
<dbReference type="Gramene" id="OIW05818">
    <property type="protein sequence ID" value="OIW05818"/>
    <property type="gene ID" value="TanjilG_23604"/>
</dbReference>
<keyword evidence="7 10" id="KW-1133">Transmembrane helix</keyword>
<evidence type="ECO:0000313" key="12">
    <source>
        <dbReference type="EMBL" id="OIW05818.1"/>
    </source>
</evidence>
<reference evidence="12 13" key="1">
    <citation type="journal article" date="2017" name="Plant Biotechnol. J.">
        <title>A comprehensive draft genome sequence for lupin (Lupinus angustifolius), an emerging health food: insights into plant-microbe interactions and legume evolution.</title>
        <authorList>
            <person name="Hane J.K."/>
            <person name="Ming Y."/>
            <person name="Kamphuis L.G."/>
            <person name="Nelson M.N."/>
            <person name="Garg G."/>
            <person name="Atkins C.A."/>
            <person name="Bayer P.E."/>
            <person name="Bravo A."/>
            <person name="Bringans S."/>
            <person name="Cannon S."/>
            <person name="Edwards D."/>
            <person name="Foley R."/>
            <person name="Gao L.L."/>
            <person name="Harrison M.J."/>
            <person name="Huang W."/>
            <person name="Hurgobin B."/>
            <person name="Li S."/>
            <person name="Liu C.W."/>
            <person name="McGrath A."/>
            <person name="Morahan G."/>
            <person name="Murray J."/>
            <person name="Weller J."/>
            <person name="Jian J."/>
            <person name="Singh K.B."/>
        </authorList>
    </citation>
    <scope>NUCLEOTIDE SEQUENCE</scope>
    <source>
        <strain evidence="13">cv. Tanjil</strain>
        <tissue evidence="12">Whole plant</tissue>
    </source>
</reference>
<feature type="region of interest" description="Disordered" evidence="9">
    <location>
        <begin position="701"/>
        <end position="768"/>
    </location>
</feature>
<name>A0A4P1R9Y2_LUPAN</name>
<keyword evidence="4 10" id="KW-0812">Transmembrane</keyword>
<feature type="domain" description="ABC transporter" evidence="11">
    <location>
        <begin position="484"/>
        <end position="737"/>
    </location>
</feature>
<evidence type="ECO:0000256" key="5">
    <source>
        <dbReference type="ARBA" id="ARBA00022741"/>
    </source>
</evidence>
<dbReference type="GO" id="GO:0140359">
    <property type="term" value="F:ABC-type transporter activity"/>
    <property type="evidence" value="ECO:0007669"/>
    <property type="project" value="InterPro"/>
</dbReference>
<evidence type="ECO:0000256" key="3">
    <source>
        <dbReference type="ARBA" id="ARBA00022448"/>
    </source>
</evidence>
<gene>
    <name evidence="12" type="ORF">TanjilG_23604</name>
</gene>
<feature type="compositionally biased region" description="Basic and acidic residues" evidence="9">
    <location>
        <begin position="713"/>
        <end position="731"/>
    </location>
</feature>
<dbReference type="InterPro" id="IPR003593">
    <property type="entry name" value="AAA+_ATPase"/>
</dbReference>
<evidence type="ECO:0000256" key="8">
    <source>
        <dbReference type="ARBA" id="ARBA00023136"/>
    </source>
</evidence>
<dbReference type="Pfam" id="PF19055">
    <property type="entry name" value="ABC2_membrane_7"/>
    <property type="match status" value="1"/>
</dbReference>
<evidence type="ECO:0000313" key="13">
    <source>
        <dbReference type="Proteomes" id="UP000188354"/>
    </source>
</evidence>
<dbReference type="GO" id="GO:0016020">
    <property type="term" value="C:membrane"/>
    <property type="evidence" value="ECO:0007669"/>
    <property type="project" value="UniProtKB-SubCell"/>
</dbReference>
<feature type="domain" description="ABC transporter" evidence="11">
    <location>
        <begin position="857"/>
        <end position="1094"/>
    </location>
</feature>
<protein>
    <recommendedName>
        <fullName evidence="11">ABC transporter domain-containing protein</fullName>
    </recommendedName>
</protein>
<feature type="transmembrane region" description="Helical" evidence="10">
    <location>
        <begin position="1230"/>
        <end position="1247"/>
    </location>
</feature>
<dbReference type="GO" id="GO:0016887">
    <property type="term" value="F:ATP hydrolysis activity"/>
    <property type="evidence" value="ECO:0007669"/>
    <property type="project" value="InterPro"/>
</dbReference>
<accession>A0A4P1R9Y2</accession>
<dbReference type="InterPro" id="IPR027417">
    <property type="entry name" value="P-loop_NTPase"/>
</dbReference>
<comment type="subcellular location">
    <subcellularLocation>
        <location evidence="1">Membrane</location>
        <topology evidence="1">Multi-pass membrane protein</topology>
    </subcellularLocation>
</comment>
<feature type="transmembrane region" description="Helical" evidence="10">
    <location>
        <begin position="1361"/>
        <end position="1378"/>
    </location>
</feature>
<dbReference type="CDD" id="cd03213">
    <property type="entry name" value="ABCG_EPDR"/>
    <property type="match status" value="1"/>
</dbReference>
<dbReference type="SUPFAM" id="SSF52540">
    <property type="entry name" value="P-loop containing nucleoside triphosphate hydrolases"/>
    <property type="match status" value="2"/>
</dbReference>
<evidence type="ECO:0000256" key="10">
    <source>
        <dbReference type="SAM" id="Phobius"/>
    </source>
</evidence>
<feature type="compositionally biased region" description="Basic and acidic residues" evidence="9">
    <location>
        <begin position="340"/>
        <end position="358"/>
    </location>
</feature>
<dbReference type="PANTHER" id="PTHR48041">
    <property type="entry name" value="ABC TRANSPORTER G FAMILY MEMBER 28"/>
    <property type="match status" value="1"/>
</dbReference>
<evidence type="ECO:0000256" key="1">
    <source>
        <dbReference type="ARBA" id="ARBA00004141"/>
    </source>
</evidence>
<evidence type="ECO:0000256" key="9">
    <source>
        <dbReference type="SAM" id="MobiDB-lite"/>
    </source>
</evidence>
<evidence type="ECO:0000256" key="7">
    <source>
        <dbReference type="ARBA" id="ARBA00022989"/>
    </source>
</evidence>
<feature type="transmembrane region" description="Helical" evidence="10">
    <location>
        <begin position="1307"/>
        <end position="1324"/>
    </location>
</feature>
<evidence type="ECO:0000256" key="2">
    <source>
        <dbReference type="ARBA" id="ARBA00005814"/>
    </source>
</evidence>
<dbReference type="PROSITE" id="PS50893">
    <property type="entry name" value="ABC_TRANSPORTER_2"/>
    <property type="match status" value="2"/>
</dbReference>